<evidence type="ECO:0000256" key="2">
    <source>
        <dbReference type="SAM" id="Phobius"/>
    </source>
</evidence>
<dbReference type="InterPro" id="IPR004270">
    <property type="entry name" value="Papilloma_E5_alpha"/>
</dbReference>
<proteinExistence type="predicted"/>
<keyword evidence="2" id="KW-0472">Membrane</keyword>
<reference evidence="3 4" key="1">
    <citation type="journal article" date="2016" name="Virology">
        <title>Identification of novel human papillomavirus lineages and sublineages in HIV/HPV-coinfected pregnant women by next-generation sequencing.</title>
        <authorList>
            <person name="Siqueira J.D."/>
            <person name="Alves B.M."/>
            <person name="Prellwitz I.M."/>
            <person name="Furtado C."/>
            <person name="Meyrelles A.R."/>
            <person name="Machado E.S."/>
            <person name="Seuanez H.N."/>
            <person name="Soares M.A."/>
            <person name="Soares E.A."/>
        </authorList>
    </citation>
    <scope>NUCLEOTIDE SEQUENCE [LARGE SCALE GENOMIC DNA]</scope>
    <source>
        <strain evidence="3">103A.44</strain>
    </source>
</reference>
<sequence length="92" mass="10518">MEHIPIDATIGATSTSLLPVVIALFVCFVSIVLIIFISDFIVYTSILVLTLLLYLLLWLLLTSALQFYLLTLCVCFFPAWYIHFHIVHTQQE</sequence>
<protein>
    <submittedName>
        <fullName evidence="3">E5 gamma</fullName>
    </submittedName>
</protein>
<evidence type="ECO:0000313" key="3">
    <source>
        <dbReference type="EMBL" id="ALT54751.1"/>
    </source>
</evidence>
<organismHost>
    <name type="scientific">Homo sapiens</name>
    <name type="common">Human</name>
    <dbReference type="NCBI Taxonomy" id="9606"/>
</organismHost>
<dbReference type="EMBL" id="KU298900">
    <property type="protein sequence ID" value="ALT54751.1"/>
    <property type="molecule type" value="Genomic_DNA"/>
</dbReference>
<feature type="transmembrane region" description="Helical" evidence="2">
    <location>
        <begin position="17"/>
        <end position="36"/>
    </location>
</feature>
<dbReference type="Pfam" id="PF03025">
    <property type="entry name" value="Papilloma_E5"/>
    <property type="match status" value="1"/>
</dbReference>
<feature type="transmembrane region" description="Helical" evidence="2">
    <location>
        <begin position="67"/>
        <end position="87"/>
    </location>
</feature>
<keyword evidence="1" id="KW-0244">Early protein</keyword>
<accession>A0A159DZQ0</accession>
<keyword evidence="2" id="KW-1133">Transmembrane helix</keyword>
<evidence type="ECO:0000313" key="4">
    <source>
        <dbReference type="Proteomes" id="UP000159594"/>
    </source>
</evidence>
<name>A0A159DZQ0_HPV44</name>
<organism evidence="3 4">
    <name type="scientific">Human papillomavirus 44</name>
    <dbReference type="NCBI Taxonomy" id="10592"/>
    <lineage>
        <taxon>Viruses</taxon>
        <taxon>Monodnaviria</taxon>
        <taxon>Shotokuvirae</taxon>
        <taxon>Cossaviricota</taxon>
        <taxon>Papovaviricetes</taxon>
        <taxon>Zurhausenvirales</taxon>
        <taxon>Papillomaviridae</taxon>
        <taxon>Firstpapillomavirinae</taxon>
        <taxon>Alphapapillomavirus</taxon>
        <taxon>Alphapapillomavirus 10</taxon>
    </lineage>
</organism>
<keyword evidence="2" id="KW-0812">Transmembrane</keyword>
<feature type="transmembrane region" description="Helical" evidence="2">
    <location>
        <begin position="41"/>
        <end position="61"/>
    </location>
</feature>
<dbReference type="Proteomes" id="UP000159594">
    <property type="component" value="Genome"/>
</dbReference>
<evidence type="ECO:0000256" key="1">
    <source>
        <dbReference type="ARBA" id="ARBA00022518"/>
    </source>
</evidence>